<dbReference type="AlphaFoldDB" id="A0AAP2CL32"/>
<dbReference type="Proteomes" id="UP001315686">
    <property type="component" value="Unassembled WGS sequence"/>
</dbReference>
<sequence length="77" mass="8459">MTTATLKPAGTGLFTQIGSKISDVFGAIMRWSEARMQDHPLMISLGEAASKTDDELAEMGTTRESMVNDILRRYGHI</sequence>
<proteinExistence type="predicted"/>
<reference evidence="1 2" key="1">
    <citation type="journal article" date="2021" name="Arch. Microbiol.">
        <title>Harenicola maris gen. nov., sp. nov. isolated from the Sea of Japan shallow sediments.</title>
        <authorList>
            <person name="Romanenko L.A."/>
            <person name="Kurilenko V.V."/>
            <person name="Chernysheva N.Y."/>
            <person name="Tekutyeva L.A."/>
            <person name="Velansky P.V."/>
            <person name="Svetashev V.I."/>
            <person name="Isaeva M.P."/>
        </authorList>
    </citation>
    <scope>NUCLEOTIDE SEQUENCE [LARGE SCALE GENOMIC DNA]</scope>
    <source>
        <strain evidence="1 2">KMM 3653</strain>
    </source>
</reference>
<gene>
    <name evidence="1" type="ORF">IV417_03415</name>
</gene>
<keyword evidence="2" id="KW-1185">Reference proteome</keyword>
<accession>A0AAP2CL32</accession>
<protein>
    <submittedName>
        <fullName evidence="1">Uncharacterized protein</fullName>
    </submittedName>
</protein>
<evidence type="ECO:0000313" key="2">
    <source>
        <dbReference type="Proteomes" id="UP001315686"/>
    </source>
</evidence>
<evidence type="ECO:0000313" key="1">
    <source>
        <dbReference type="EMBL" id="MBT0956422.1"/>
    </source>
</evidence>
<organism evidence="1 2">
    <name type="scientific">Harenicola maris</name>
    <dbReference type="NCBI Taxonomy" id="2841044"/>
    <lineage>
        <taxon>Bacteria</taxon>
        <taxon>Pseudomonadati</taxon>
        <taxon>Pseudomonadota</taxon>
        <taxon>Alphaproteobacteria</taxon>
        <taxon>Rhodobacterales</taxon>
        <taxon>Paracoccaceae</taxon>
        <taxon>Harenicola</taxon>
    </lineage>
</organism>
<comment type="caution">
    <text evidence="1">The sequence shown here is derived from an EMBL/GenBank/DDBJ whole genome shotgun (WGS) entry which is preliminary data.</text>
</comment>
<dbReference type="RefSeq" id="WP_327792626.1">
    <property type="nucleotide sequence ID" value="NZ_JADQAZ010000001.1"/>
</dbReference>
<dbReference type="EMBL" id="JADQAZ010000001">
    <property type="protein sequence ID" value="MBT0956422.1"/>
    <property type="molecule type" value="Genomic_DNA"/>
</dbReference>
<name>A0AAP2CL32_9RHOB</name>